<name>A0A6L9W3T7_9ACTN</name>
<dbReference type="InterPro" id="IPR051677">
    <property type="entry name" value="AfsR-DnrI-RedD_regulator"/>
</dbReference>
<dbReference type="InterPro" id="IPR027417">
    <property type="entry name" value="P-loop_NTPase"/>
</dbReference>
<dbReference type="InterPro" id="IPR011990">
    <property type="entry name" value="TPR-like_helical_dom_sf"/>
</dbReference>
<feature type="domain" description="Bacterial transcriptional activator" evidence="1">
    <location>
        <begin position="871"/>
        <end position="1011"/>
    </location>
</feature>
<dbReference type="InterPro" id="IPR005158">
    <property type="entry name" value="BTAD"/>
</dbReference>
<accession>A0A6L9W3T7</accession>
<dbReference type="GO" id="GO:0003677">
    <property type="term" value="F:DNA binding"/>
    <property type="evidence" value="ECO:0007669"/>
    <property type="project" value="InterPro"/>
</dbReference>
<organism evidence="2 3">
    <name type="scientific">Blastococcus saxobsidens</name>
    <dbReference type="NCBI Taxonomy" id="138336"/>
    <lineage>
        <taxon>Bacteria</taxon>
        <taxon>Bacillati</taxon>
        <taxon>Actinomycetota</taxon>
        <taxon>Actinomycetes</taxon>
        <taxon>Geodermatophilales</taxon>
        <taxon>Geodermatophilaceae</taxon>
        <taxon>Blastococcus</taxon>
    </lineage>
</organism>
<gene>
    <name evidence="2" type="ORF">GCU60_12005</name>
</gene>
<dbReference type="Pfam" id="PF03704">
    <property type="entry name" value="BTAD"/>
    <property type="match status" value="1"/>
</dbReference>
<dbReference type="InterPro" id="IPR036388">
    <property type="entry name" value="WH-like_DNA-bd_sf"/>
</dbReference>
<dbReference type="Gene3D" id="1.25.40.10">
    <property type="entry name" value="Tetratricopeptide repeat domain"/>
    <property type="match status" value="2"/>
</dbReference>
<reference evidence="2 3" key="1">
    <citation type="submission" date="2019-12" db="EMBL/GenBank/DDBJ databases">
        <title>the WGS of Blastococcus saxobsidens 67B17.</title>
        <authorList>
            <person name="Jiang Z."/>
        </authorList>
    </citation>
    <scope>NUCLEOTIDE SEQUENCE [LARGE SCALE GENOMIC DNA]</scope>
    <source>
        <strain evidence="2 3">67B17</strain>
    </source>
</reference>
<dbReference type="EMBL" id="JAAGWG010000016">
    <property type="protein sequence ID" value="NEK86472.1"/>
    <property type="molecule type" value="Genomic_DNA"/>
</dbReference>
<dbReference type="AlphaFoldDB" id="A0A6L9W3T7"/>
<dbReference type="InterPro" id="IPR016032">
    <property type="entry name" value="Sig_transdc_resp-reg_C-effctor"/>
</dbReference>
<dbReference type="InterPro" id="IPR059106">
    <property type="entry name" value="WHD_MalT"/>
</dbReference>
<evidence type="ECO:0000259" key="1">
    <source>
        <dbReference type="SMART" id="SM01043"/>
    </source>
</evidence>
<dbReference type="Pfam" id="PF25873">
    <property type="entry name" value="WHD_MalT"/>
    <property type="match status" value="1"/>
</dbReference>
<dbReference type="Gene3D" id="1.10.10.10">
    <property type="entry name" value="Winged helix-like DNA-binding domain superfamily/Winged helix DNA-binding domain"/>
    <property type="match status" value="1"/>
</dbReference>
<proteinExistence type="predicted"/>
<evidence type="ECO:0000313" key="3">
    <source>
        <dbReference type="Proteomes" id="UP000479241"/>
    </source>
</evidence>
<dbReference type="SMART" id="SM01043">
    <property type="entry name" value="BTAD"/>
    <property type="match status" value="1"/>
</dbReference>
<dbReference type="PANTHER" id="PTHR35807">
    <property type="entry name" value="TRANSCRIPTIONAL REGULATOR REDD-RELATED"/>
    <property type="match status" value="1"/>
</dbReference>
<dbReference type="Proteomes" id="UP000479241">
    <property type="component" value="Unassembled WGS sequence"/>
</dbReference>
<dbReference type="SUPFAM" id="SSF48452">
    <property type="entry name" value="TPR-like"/>
    <property type="match status" value="1"/>
</dbReference>
<dbReference type="SUPFAM" id="SSF52540">
    <property type="entry name" value="P-loop containing nucleoside triphosphate hydrolases"/>
    <property type="match status" value="1"/>
</dbReference>
<protein>
    <submittedName>
        <fullName evidence="2">Transcriptional activator domain protein</fullName>
    </submittedName>
</protein>
<sequence length="1012" mass="108724">MRPENRPPAAVIHSKLAVPPLADRLVPRARVARLVAQLVDRHRLVWVTATAGAGKTTAVVQAATMLGRPLAWLTLDGTDTAPGRLLVYLEAAIAGQVPDAQGVVGAALAARIPHAEVAGLLAEAIGEVPLLLVIDGLEQFAIDDADEGRAVMSGLVRYAPPSARVVLLSRVDVPLDLGPGTGPDQVAAVGEAALAFTPEEAAEALAGVGRTGIDPARAVEVTGGWVTGVLFEAWRSQEHVVGAGGEADPLHGYLASQILDLLDSEDQDFLFATSLLDEVTPARAAALGLHRPEERLVSLRTRHLPVNWTAGSEGMRCHPRFREYLLARLQRRDSEAVRALRSRHGQLLRSEGHLEEAVESLLTAGDLDAALSTAEAVIGAVIDRLDFAVAERWLDALAPADEPGRRRLAGAELMLAITREDYRRGGLIADRLERAGARAELAHASATAAAALTWCYWHLGRVEDARTIMAVAEQGPETDAVSYLMSLVEGEPGRSPAARTFSGGPMDALVMRVHYAHGRLQDVVRPPTSPWAGAVSAPWRIGALRATGRLTEALELYRAADAGGWSPAWMHGIVGPELMIDLGRIDEAREVMARGRGLILATGSVVFSWLNRLTEAKLELRLAGNLAAAVAILDEVAAAGGDRYAFIREAIDTWRGMALLLAQGPAGEAAALLRRAVRSMEAADRVLDLPTAAVYLAEALWRCGDADEADAAADRALAAAVRQGSNHQLLMAVADFPGVVSRRLDAEVAPDSPWHDLGRALRARSVHVDLAAGTVLRLTEFGRIALAVDGRDVKPRIAKSLLLVAFLAAAPEHRATRDQLIEGLFDGRDDPSTRAYLRQAVHRLREALPEEAGLVFVDGVLGFAEPVRLDTDSGRLEALFTEAAHLQGEARLSVLLRALEIADAGPYLSGVELEWASRRRGEIDAWLVEARLTAAQLSFAAERLGQAEELVERALAEDPYKESAWRLAMRIASALGDEDRLIATFRRCRASLEELDLFPSEATSRLLDQLRR</sequence>
<comment type="caution">
    <text evidence="2">The sequence shown here is derived from an EMBL/GenBank/DDBJ whole genome shotgun (WGS) entry which is preliminary data.</text>
</comment>
<evidence type="ECO:0000313" key="2">
    <source>
        <dbReference type="EMBL" id="NEK86472.1"/>
    </source>
</evidence>
<dbReference type="SUPFAM" id="SSF46894">
    <property type="entry name" value="C-terminal effector domain of the bipartite response regulators"/>
    <property type="match status" value="1"/>
</dbReference>
<dbReference type="GO" id="GO:0006355">
    <property type="term" value="P:regulation of DNA-templated transcription"/>
    <property type="evidence" value="ECO:0007669"/>
    <property type="project" value="InterPro"/>
</dbReference>
<dbReference type="RefSeq" id="WP_163205490.1">
    <property type="nucleotide sequence ID" value="NZ_JAAGWG010000016.1"/>
</dbReference>